<dbReference type="InterPro" id="IPR029032">
    <property type="entry name" value="AhpD-like"/>
</dbReference>
<evidence type="ECO:0000313" key="1">
    <source>
        <dbReference type="EMBL" id="QHJ01228.1"/>
    </source>
</evidence>
<dbReference type="Gene3D" id="1.20.1290.10">
    <property type="entry name" value="AhpD-like"/>
    <property type="match status" value="1"/>
</dbReference>
<organism evidence="1 2">
    <name type="scientific">Xylophilus rhododendri</name>
    <dbReference type="NCBI Taxonomy" id="2697032"/>
    <lineage>
        <taxon>Bacteria</taxon>
        <taxon>Pseudomonadati</taxon>
        <taxon>Pseudomonadota</taxon>
        <taxon>Betaproteobacteria</taxon>
        <taxon>Burkholderiales</taxon>
        <taxon>Xylophilus</taxon>
    </lineage>
</organism>
<name>A0A857JC30_9BURK</name>
<keyword evidence="2" id="KW-1185">Reference proteome</keyword>
<protein>
    <submittedName>
        <fullName evidence="1">CMD domain protein</fullName>
    </submittedName>
</protein>
<proteinExistence type="predicted"/>
<dbReference type="SUPFAM" id="SSF69118">
    <property type="entry name" value="AhpD-like"/>
    <property type="match status" value="1"/>
</dbReference>
<dbReference type="AlphaFoldDB" id="A0A857JC30"/>
<dbReference type="EMBL" id="CP047650">
    <property type="protein sequence ID" value="QHJ01228.1"/>
    <property type="molecule type" value="Genomic_DNA"/>
</dbReference>
<gene>
    <name evidence="1" type="ORF">GT347_26500</name>
</gene>
<dbReference type="KEGG" id="xyk:GT347_26500"/>
<sequence>MTSPDIIDGVVPLAAGHPVHALRHERQKVVAATQASYEALFAPEVRDISVPERLMVALHASRLSRSDSLAAVYRARLVEEGAKAALIDAVDAGLPLPDNEERLATILAFTGKLITKPIDGDREAVEELTAVGLSTPAVVALGQLISFLSYQIRVVAGLKALVAATGDAA</sequence>
<dbReference type="Proteomes" id="UP000464787">
    <property type="component" value="Chromosome"/>
</dbReference>
<dbReference type="RefSeq" id="WP_160555036.1">
    <property type="nucleotide sequence ID" value="NZ_CP047650.1"/>
</dbReference>
<reference evidence="1 2" key="1">
    <citation type="submission" date="2020-01" db="EMBL/GenBank/DDBJ databases">
        <title>Genome sequencing of strain KACC 21265.</title>
        <authorList>
            <person name="Heo J."/>
            <person name="Kim S.-J."/>
            <person name="Kim J.-S."/>
            <person name="Hong S.-B."/>
            <person name="Kwon S.-W."/>
        </authorList>
    </citation>
    <scope>NUCLEOTIDE SEQUENCE [LARGE SCALE GENOMIC DNA]</scope>
    <source>
        <strain evidence="1 2">KACC 21265</strain>
    </source>
</reference>
<evidence type="ECO:0000313" key="2">
    <source>
        <dbReference type="Proteomes" id="UP000464787"/>
    </source>
</evidence>
<accession>A0A857JC30</accession>